<name>A0ACC1X2C8_MELAZ</name>
<evidence type="ECO:0000313" key="2">
    <source>
        <dbReference type="Proteomes" id="UP001164539"/>
    </source>
</evidence>
<accession>A0ACC1X2C8</accession>
<dbReference type="EMBL" id="CM051405">
    <property type="protein sequence ID" value="KAJ4705057.1"/>
    <property type="molecule type" value="Genomic_DNA"/>
</dbReference>
<proteinExistence type="predicted"/>
<organism evidence="1 2">
    <name type="scientific">Melia azedarach</name>
    <name type="common">Chinaberry tree</name>
    <dbReference type="NCBI Taxonomy" id="155640"/>
    <lineage>
        <taxon>Eukaryota</taxon>
        <taxon>Viridiplantae</taxon>
        <taxon>Streptophyta</taxon>
        <taxon>Embryophyta</taxon>
        <taxon>Tracheophyta</taxon>
        <taxon>Spermatophyta</taxon>
        <taxon>Magnoliopsida</taxon>
        <taxon>eudicotyledons</taxon>
        <taxon>Gunneridae</taxon>
        <taxon>Pentapetalae</taxon>
        <taxon>rosids</taxon>
        <taxon>malvids</taxon>
        <taxon>Sapindales</taxon>
        <taxon>Meliaceae</taxon>
        <taxon>Melia</taxon>
    </lineage>
</organism>
<protein>
    <submittedName>
        <fullName evidence="1">Polyadenylate-binding protein</fullName>
    </submittedName>
</protein>
<reference evidence="1 2" key="1">
    <citation type="journal article" date="2023" name="Science">
        <title>Complex scaffold remodeling in plant triterpene biosynthesis.</title>
        <authorList>
            <person name="De La Pena R."/>
            <person name="Hodgson H."/>
            <person name="Liu J.C."/>
            <person name="Stephenson M.J."/>
            <person name="Martin A.C."/>
            <person name="Owen C."/>
            <person name="Harkess A."/>
            <person name="Leebens-Mack J."/>
            <person name="Jimenez L.E."/>
            <person name="Osbourn A."/>
            <person name="Sattely E.S."/>
        </authorList>
    </citation>
    <scope>NUCLEOTIDE SEQUENCE [LARGE SCALE GENOMIC DNA]</scope>
    <source>
        <strain evidence="2">cv. JPN11</strain>
        <tissue evidence="1">Leaf</tissue>
    </source>
</reference>
<gene>
    <name evidence="1" type="ORF">OWV82_021884</name>
</gene>
<sequence>MAVPSTVTAAAPASLYVGDLHPEVTDGELFDAFSEFKSLASVRVCRDSSTGRSTCYGYVNFLSPQDAIRAIEVKNHTLLHGKMLRISWSCRDPDVRKSGVGNLFVKNLIDSIDNVRLQGMFQKFGNITSCKVATSEDGKSKGHGFVQFESEESANAAIENLNGTTVGDKQIYVGRFVKKSDRVLPSPDAKYTNLYMKNLDSDITEEHLLEKFSTFGKIVSMVIAKNENGTSRGFGFVNFDNPDDARRAMEAMNGSQLGSKVLYVARAQKKAEREQILRHQFEEKRKEQILKYKGSNVYVKNIDDDVTDEELKDHFSKCGTITSAKLMRDDKGINKGFGFVCFSSPEEASKAVTTFHGYMFHRKPLYVAIAQRKEDRQAQLQLQYAQQMAGLAGTSTNVIPGGYPPLYYTAPSGIVSQVPPRPGLMYRPLGLRMGWRANGFAHPTRPAFQASPLPVIPSNPKQHRQNRGRMNGHVLPPVGTHHMQQSTQSAASSKDSNNQQRGGQSKYVPNGRTREVNKGSGASSAAPKSVGVVGRKPEMLNSMLAAASSEQQKQILGEHLYPLVEKHQPELVAKITGMLLEMDNSELLLLLESPESLAAKVEEAVQVLQLSQAKVSGQETLHPKYLSAEVAVN</sequence>
<keyword evidence="2" id="KW-1185">Reference proteome</keyword>
<dbReference type="Proteomes" id="UP001164539">
    <property type="component" value="Chromosome 12"/>
</dbReference>
<comment type="caution">
    <text evidence="1">The sequence shown here is derived from an EMBL/GenBank/DDBJ whole genome shotgun (WGS) entry which is preliminary data.</text>
</comment>
<evidence type="ECO:0000313" key="1">
    <source>
        <dbReference type="EMBL" id="KAJ4705057.1"/>
    </source>
</evidence>